<dbReference type="PROSITE" id="PS51005">
    <property type="entry name" value="NAC"/>
    <property type="match status" value="1"/>
</dbReference>
<keyword evidence="4" id="KW-0804">Transcription</keyword>
<dbReference type="InterPro" id="IPR003441">
    <property type="entry name" value="NAC-dom"/>
</dbReference>
<accession>A0AAD8HS98</accession>
<dbReference type="EMBL" id="JAUIZM010000008">
    <property type="protein sequence ID" value="KAK1371502.1"/>
    <property type="molecule type" value="Genomic_DNA"/>
</dbReference>
<evidence type="ECO:0000256" key="3">
    <source>
        <dbReference type="ARBA" id="ARBA00023125"/>
    </source>
</evidence>
<keyword evidence="2" id="KW-0805">Transcription regulation</keyword>
<reference evidence="7" key="1">
    <citation type="submission" date="2023-02" db="EMBL/GenBank/DDBJ databases">
        <title>Genome of toxic invasive species Heracleum sosnowskyi carries increased number of genes despite the absence of recent whole-genome duplications.</title>
        <authorList>
            <person name="Schelkunov M."/>
            <person name="Shtratnikova V."/>
            <person name="Makarenko M."/>
            <person name="Klepikova A."/>
            <person name="Omelchenko D."/>
            <person name="Novikova G."/>
            <person name="Obukhova E."/>
            <person name="Bogdanov V."/>
            <person name="Penin A."/>
            <person name="Logacheva M."/>
        </authorList>
    </citation>
    <scope>NUCLEOTIDE SEQUENCE</scope>
    <source>
        <strain evidence="7">Hsosn_3</strain>
        <tissue evidence="7">Leaf</tissue>
    </source>
</reference>
<dbReference type="Gene3D" id="2.170.150.80">
    <property type="entry name" value="NAC domain"/>
    <property type="match status" value="1"/>
</dbReference>
<sequence length="603" mass="67118">MVKMSLPPGFRFHPTDVEAMMYYLKRKVTGKKLIFDAVTELNIYQFGPWDLPDKCLLKSKDLEWYFFCPKEKKYTSGPRANRATQYGFWKATGKDRSVTYNQRTVGLIKTLIFHRGHAPKGERTNWVMHEYRLKDEKLANVDQDAYVLCKIFQKSGLGPKNGAQYGAPFNEDEWSDIEETFLESPPVQCQTFVNNVPPSNIGYSDAVNSSVPVNSLVSYVPELDTSTEGPQNIDMQPIMKEVCVESSAVDSRILANYVPPGTIGSSPAVPIIPPGNSNMWSTSKLGPSEPGPLDMGMSDILLDPDNDILGSLDMFIDDVSMPPVGINTIEKFDRSGQLPQLDENDIYDKIGDLDDWIEVRDTGINISTNQDAVYNLTPVLIGDEAPFLELNDLSTPFSCPSETVKLDWLWTDSGYTAHTRDMSIPMDENYSGGANICSVEKVPGGNECPTLLGPHLGNNPEELWKDYCIGNFEGHGFDAVVGNEAPFSSTEPEGSSTVKQIERRGKKQPNLQLLLESLYAHMTRAEQLIDNFPHSGSSIHFKAEVTLTVGECTKDALLHNMEESACILITWDNQLIVDAKSRRPIVAIYVLLSYLVLPSSDIN</sequence>
<dbReference type="Pfam" id="PF02365">
    <property type="entry name" value="NAM"/>
    <property type="match status" value="1"/>
</dbReference>
<comment type="caution">
    <text evidence="7">The sequence shown here is derived from an EMBL/GenBank/DDBJ whole genome shotgun (WGS) entry which is preliminary data.</text>
</comment>
<dbReference type="GO" id="GO:0005634">
    <property type="term" value="C:nucleus"/>
    <property type="evidence" value="ECO:0007669"/>
    <property type="project" value="UniProtKB-SubCell"/>
</dbReference>
<evidence type="ECO:0000313" key="8">
    <source>
        <dbReference type="Proteomes" id="UP001237642"/>
    </source>
</evidence>
<keyword evidence="5" id="KW-0539">Nucleus</keyword>
<gene>
    <name evidence="7" type="ORF">POM88_037594</name>
</gene>
<keyword evidence="3" id="KW-0238">DNA-binding</keyword>
<reference evidence="7" key="2">
    <citation type="submission" date="2023-05" db="EMBL/GenBank/DDBJ databases">
        <authorList>
            <person name="Schelkunov M.I."/>
        </authorList>
    </citation>
    <scope>NUCLEOTIDE SEQUENCE</scope>
    <source>
        <strain evidence="7">Hsosn_3</strain>
        <tissue evidence="7">Leaf</tissue>
    </source>
</reference>
<dbReference type="SUPFAM" id="SSF101941">
    <property type="entry name" value="NAC domain"/>
    <property type="match status" value="1"/>
</dbReference>
<feature type="domain" description="NAC" evidence="6">
    <location>
        <begin position="6"/>
        <end position="154"/>
    </location>
</feature>
<dbReference type="PANTHER" id="PTHR31744">
    <property type="entry name" value="PROTEIN CUP-SHAPED COTYLEDON 2-RELATED"/>
    <property type="match status" value="1"/>
</dbReference>
<comment type="subcellular location">
    <subcellularLocation>
        <location evidence="1">Nucleus</location>
    </subcellularLocation>
</comment>
<evidence type="ECO:0000256" key="5">
    <source>
        <dbReference type="ARBA" id="ARBA00023242"/>
    </source>
</evidence>
<dbReference type="PANTHER" id="PTHR31744:SF210">
    <property type="entry name" value="NAC DOMAIN-CONTAINING PROTEIN 86-LIKE"/>
    <property type="match status" value="1"/>
</dbReference>
<evidence type="ECO:0000259" key="6">
    <source>
        <dbReference type="PROSITE" id="PS51005"/>
    </source>
</evidence>
<dbReference type="GO" id="GO:0006355">
    <property type="term" value="P:regulation of DNA-templated transcription"/>
    <property type="evidence" value="ECO:0007669"/>
    <property type="project" value="InterPro"/>
</dbReference>
<evidence type="ECO:0000256" key="4">
    <source>
        <dbReference type="ARBA" id="ARBA00023163"/>
    </source>
</evidence>
<dbReference type="GO" id="GO:0003677">
    <property type="term" value="F:DNA binding"/>
    <property type="evidence" value="ECO:0007669"/>
    <property type="project" value="UniProtKB-KW"/>
</dbReference>
<evidence type="ECO:0000256" key="2">
    <source>
        <dbReference type="ARBA" id="ARBA00023015"/>
    </source>
</evidence>
<name>A0AAD8HS98_9APIA</name>
<dbReference type="FunFam" id="2.170.150.80:FF:000002">
    <property type="entry name" value="Nac domain-containing protein 86"/>
    <property type="match status" value="1"/>
</dbReference>
<evidence type="ECO:0000313" key="7">
    <source>
        <dbReference type="EMBL" id="KAK1371502.1"/>
    </source>
</evidence>
<proteinExistence type="predicted"/>
<dbReference type="Proteomes" id="UP001237642">
    <property type="component" value="Unassembled WGS sequence"/>
</dbReference>
<protein>
    <submittedName>
        <fullName evidence="7">NAC domain-containing protein</fullName>
    </submittedName>
</protein>
<dbReference type="InterPro" id="IPR036093">
    <property type="entry name" value="NAC_dom_sf"/>
</dbReference>
<organism evidence="7 8">
    <name type="scientific">Heracleum sosnowskyi</name>
    <dbReference type="NCBI Taxonomy" id="360622"/>
    <lineage>
        <taxon>Eukaryota</taxon>
        <taxon>Viridiplantae</taxon>
        <taxon>Streptophyta</taxon>
        <taxon>Embryophyta</taxon>
        <taxon>Tracheophyta</taxon>
        <taxon>Spermatophyta</taxon>
        <taxon>Magnoliopsida</taxon>
        <taxon>eudicotyledons</taxon>
        <taxon>Gunneridae</taxon>
        <taxon>Pentapetalae</taxon>
        <taxon>asterids</taxon>
        <taxon>campanulids</taxon>
        <taxon>Apiales</taxon>
        <taxon>Apiaceae</taxon>
        <taxon>Apioideae</taxon>
        <taxon>apioid superclade</taxon>
        <taxon>Tordylieae</taxon>
        <taxon>Tordyliinae</taxon>
        <taxon>Heracleum</taxon>
    </lineage>
</organism>
<keyword evidence="8" id="KW-1185">Reference proteome</keyword>
<evidence type="ECO:0000256" key="1">
    <source>
        <dbReference type="ARBA" id="ARBA00004123"/>
    </source>
</evidence>
<dbReference type="AlphaFoldDB" id="A0AAD8HS98"/>